<name>A0AAN7W079_9PEZI</name>
<sequence>MITTPSTEVLELRGLLNRAMMRALRDFDPRNDNGFIDAIILFKGVLYMLDGWEAITHHTRTVIRLEYEMILFRGGLREYADPLVADIFTTVLSREVPMSEVSKCRELMQVCLQMVQGKLNRIKHVRTDAR</sequence>
<evidence type="ECO:0000313" key="2">
    <source>
        <dbReference type="Proteomes" id="UP001310594"/>
    </source>
</evidence>
<comment type="caution">
    <text evidence="1">The sequence shown here is derived from an EMBL/GenBank/DDBJ whole genome shotgun (WGS) entry which is preliminary data.</text>
</comment>
<dbReference type="Proteomes" id="UP001310594">
    <property type="component" value="Unassembled WGS sequence"/>
</dbReference>
<dbReference type="EMBL" id="JAVRQU010000015">
    <property type="protein sequence ID" value="KAK5694689.1"/>
    <property type="molecule type" value="Genomic_DNA"/>
</dbReference>
<protein>
    <submittedName>
        <fullName evidence="1">Uncharacterized protein</fullName>
    </submittedName>
</protein>
<dbReference type="AlphaFoldDB" id="A0AAN7W079"/>
<accession>A0AAN7W079</accession>
<gene>
    <name evidence="1" type="ORF">LTR97_009279</name>
</gene>
<organism evidence="1 2">
    <name type="scientific">Elasticomyces elasticus</name>
    <dbReference type="NCBI Taxonomy" id="574655"/>
    <lineage>
        <taxon>Eukaryota</taxon>
        <taxon>Fungi</taxon>
        <taxon>Dikarya</taxon>
        <taxon>Ascomycota</taxon>
        <taxon>Pezizomycotina</taxon>
        <taxon>Dothideomycetes</taxon>
        <taxon>Dothideomycetidae</taxon>
        <taxon>Mycosphaerellales</taxon>
        <taxon>Teratosphaeriaceae</taxon>
        <taxon>Elasticomyces</taxon>
    </lineage>
</organism>
<proteinExistence type="predicted"/>
<evidence type="ECO:0000313" key="1">
    <source>
        <dbReference type="EMBL" id="KAK5694689.1"/>
    </source>
</evidence>
<reference evidence="1" key="1">
    <citation type="submission" date="2023-08" db="EMBL/GenBank/DDBJ databases">
        <title>Black Yeasts Isolated from many extreme environments.</title>
        <authorList>
            <person name="Coleine C."/>
            <person name="Stajich J.E."/>
            <person name="Selbmann L."/>
        </authorList>
    </citation>
    <scope>NUCLEOTIDE SEQUENCE</scope>
    <source>
        <strain evidence="1">CCFEE 5810</strain>
    </source>
</reference>